<evidence type="ECO:0000256" key="2">
    <source>
        <dbReference type="ARBA" id="ARBA00022723"/>
    </source>
</evidence>
<feature type="compositionally biased region" description="Basic and acidic residues" evidence="7">
    <location>
        <begin position="595"/>
        <end position="617"/>
    </location>
</feature>
<dbReference type="PROSITE" id="PS50023">
    <property type="entry name" value="LIM_DOMAIN_2"/>
    <property type="match status" value="2"/>
</dbReference>
<dbReference type="GO" id="GO:0030036">
    <property type="term" value="P:actin cytoskeleton organization"/>
    <property type="evidence" value="ECO:0007669"/>
    <property type="project" value="TreeGrafter"/>
</dbReference>
<feature type="region of interest" description="Disordered" evidence="7">
    <location>
        <begin position="720"/>
        <end position="792"/>
    </location>
</feature>
<dbReference type="GO" id="GO:0046872">
    <property type="term" value="F:metal ion binding"/>
    <property type="evidence" value="ECO:0007669"/>
    <property type="project" value="UniProtKB-KW"/>
</dbReference>
<feature type="compositionally biased region" description="Low complexity" evidence="7">
    <location>
        <begin position="439"/>
        <end position="448"/>
    </location>
</feature>
<feature type="compositionally biased region" description="Polar residues" evidence="7">
    <location>
        <begin position="568"/>
        <end position="577"/>
    </location>
</feature>
<feature type="compositionally biased region" description="Basic and acidic residues" evidence="7">
    <location>
        <begin position="339"/>
        <end position="349"/>
    </location>
</feature>
<feature type="compositionally biased region" description="Polar residues" evidence="7">
    <location>
        <begin position="1095"/>
        <end position="1104"/>
    </location>
</feature>
<keyword evidence="5" id="KW-0539">Nucleus</keyword>
<feature type="compositionally biased region" description="Polar residues" evidence="7">
    <location>
        <begin position="482"/>
        <end position="496"/>
    </location>
</feature>
<feature type="domain" description="LIM zinc-binding" evidence="8">
    <location>
        <begin position="814"/>
        <end position="892"/>
    </location>
</feature>
<dbReference type="PROSITE" id="PS00478">
    <property type="entry name" value="LIM_DOMAIN_1"/>
    <property type="match status" value="1"/>
</dbReference>
<keyword evidence="6" id="KW-0440">LIM domain</keyword>
<keyword evidence="2 6" id="KW-0479">Metal-binding</keyword>
<evidence type="ECO:0000256" key="4">
    <source>
        <dbReference type="ARBA" id="ARBA00022833"/>
    </source>
</evidence>
<keyword evidence="10" id="KW-1185">Reference proteome</keyword>
<dbReference type="GO" id="GO:0005737">
    <property type="term" value="C:cytoplasm"/>
    <property type="evidence" value="ECO:0007669"/>
    <property type="project" value="TreeGrafter"/>
</dbReference>
<dbReference type="SMART" id="SM00132">
    <property type="entry name" value="LIM"/>
    <property type="match status" value="3"/>
</dbReference>
<feature type="region of interest" description="Disordered" evidence="7">
    <location>
        <begin position="70"/>
        <end position="138"/>
    </location>
</feature>
<evidence type="ECO:0000256" key="6">
    <source>
        <dbReference type="PROSITE-ProRule" id="PRU00125"/>
    </source>
</evidence>
<dbReference type="PANTHER" id="PTHR24215:SF35">
    <property type="entry name" value="MUSCLE LIM PROTEIN MLP84B"/>
    <property type="match status" value="1"/>
</dbReference>
<evidence type="ECO:0000256" key="3">
    <source>
        <dbReference type="ARBA" id="ARBA00022737"/>
    </source>
</evidence>
<feature type="region of interest" description="Disordered" evidence="7">
    <location>
        <begin position="331"/>
        <end position="617"/>
    </location>
</feature>
<dbReference type="AlphaFoldDB" id="A0A2G8SEC2"/>
<keyword evidence="3" id="KW-0677">Repeat</keyword>
<dbReference type="PANTHER" id="PTHR24215">
    <property type="entry name" value="RHO-GTPASE-ACTIVATING PROTEIN LRG1"/>
    <property type="match status" value="1"/>
</dbReference>
<name>A0A2G8SEC2_9APHY</name>
<gene>
    <name evidence="9" type="ORF">GSI_06808</name>
</gene>
<evidence type="ECO:0000256" key="7">
    <source>
        <dbReference type="SAM" id="MobiDB-lite"/>
    </source>
</evidence>
<dbReference type="Proteomes" id="UP000230002">
    <property type="component" value="Unassembled WGS sequence"/>
</dbReference>
<feature type="compositionally biased region" description="Polar residues" evidence="7">
    <location>
        <begin position="901"/>
        <end position="927"/>
    </location>
</feature>
<feature type="compositionally biased region" description="Basic and acidic residues" evidence="7">
    <location>
        <begin position="370"/>
        <end position="391"/>
    </location>
</feature>
<evidence type="ECO:0000259" key="8">
    <source>
        <dbReference type="PROSITE" id="PS50023"/>
    </source>
</evidence>
<dbReference type="InterPro" id="IPR001781">
    <property type="entry name" value="Znf_LIM"/>
</dbReference>
<feature type="compositionally biased region" description="Polar residues" evidence="7">
    <location>
        <begin position="101"/>
        <end position="111"/>
    </location>
</feature>
<organism evidence="9 10">
    <name type="scientific">Ganoderma sinense ZZ0214-1</name>
    <dbReference type="NCBI Taxonomy" id="1077348"/>
    <lineage>
        <taxon>Eukaryota</taxon>
        <taxon>Fungi</taxon>
        <taxon>Dikarya</taxon>
        <taxon>Basidiomycota</taxon>
        <taxon>Agaricomycotina</taxon>
        <taxon>Agaricomycetes</taxon>
        <taxon>Polyporales</taxon>
        <taxon>Polyporaceae</taxon>
        <taxon>Ganoderma</taxon>
    </lineage>
</organism>
<protein>
    <recommendedName>
        <fullName evidence="8">LIM zinc-binding domain-containing protein</fullName>
    </recommendedName>
</protein>
<feature type="compositionally biased region" description="Low complexity" evidence="7">
    <location>
        <begin position="112"/>
        <end position="126"/>
    </location>
</feature>
<dbReference type="EMBL" id="AYKW01000012">
    <property type="protein sequence ID" value="PIL32103.1"/>
    <property type="molecule type" value="Genomic_DNA"/>
</dbReference>
<keyword evidence="4 6" id="KW-0862">Zinc</keyword>
<comment type="subcellular location">
    <subcellularLocation>
        <location evidence="1">Nucleus</location>
    </subcellularLocation>
</comment>
<feature type="compositionally biased region" description="Basic and acidic residues" evidence="7">
    <location>
        <begin position="87"/>
        <end position="96"/>
    </location>
</feature>
<feature type="compositionally biased region" description="Basic residues" evidence="7">
    <location>
        <begin position="545"/>
        <end position="554"/>
    </location>
</feature>
<proteinExistence type="predicted"/>
<feature type="compositionally biased region" description="Polar residues" evidence="7">
    <location>
        <begin position="74"/>
        <end position="86"/>
    </location>
</feature>
<feature type="compositionally biased region" description="Low complexity" evidence="7">
    <location>
        <begin position="458"/>
        <end position="469"/>
    </location>
</feature>
<dbReference type="Pfam" id="PF00412">
    <property type="entry name" value="LIM"/>
    <property type="match status" value="1"/>
</dbReference>
<dbReference type="GO" id="GO:0005634">
    <property type="term" value="C:nucleus"/>
    <property type="evidence" value="ECO:0007669"/>
    <property type="project" value="UniProtKB-SubCell"/>
</dbReference>
<dbReference type="OrthoDB" id="1112565at2759"/>
<dbReference type="CDD" id="cd08368">
    <property type="entry name" value="LIM"/>
    <property type="match status" value="1"/>
</dbReference>
<evidence type="ECO:0000256" key="5">
    <source>
        <dbReference type="ARBA" id="ARBA00023242"/>
    </source>
</evidence>
<feature type="domain" description="LIM zinc-binding" evidence="8">
    <location>
        <begin position="266"/>
        <end position="330"/>
    </location>
</feature>
<comment type="caution">
    <text evidence="9">The sequence shown here is derived from an EMBL/GenBank/DDBJ whole genome shotgun (WGS) entry which is preliminary data.</text>
</comment>
<feature type="region of interest" description="Disordered" evidence="7">
    <location>
        <begin position="1089"/>
        <end position="1139"/>
    </location>
</feature>
<sequence length="1155" mass="123857">MAKRGSQSASTCVFLLLCNASSPKLQFPRLCFSRPRPDLDSRMGFCRRCGDIVVGPRCKCGGSSVAPVVKWNQGDGQSQDPWSKTYVTRDKPRDKSPPNPVTRTLTGQQQLNSTINTSVASSSSSAYPVKRFPRPTNQKPLAVSLDHRVSEHIATSTSFPRPPSPLKYSTTLPCGDDISSDVNPEEGILPNLNSGSRLAKVYGSVLQPKETLSSFICALCSAPFPPDATIYPDPTTIRPGLPIDDVGSGTRFLCRPCFTANGGSKGDCPSCGKPVLILKSEGGFVETSGKVWHKRCFCCEGCFKNIGDHPMVDLLGRPSCADCFDTCLKRTPGNTPRKPRGDEPFEERSNLGGTKRTSKSREGSPALEELEMRLGIRSRESTPVKATESRGARFINPTSPPMHAPTTPPTTHSPMAKRYSTAVDSSPISERLAARARAHSASSGGSPALREALTRYQSSDSGDGSPSRRPYNRLRSPDPENEQSSPVSTRLVTSGSPRYGSPVSRQPTADAVEEMKQRFLRQASPGVSSPSRVTLPPSEATTPTRHGHRSRSRPRSSGAISSAFGDTPSPSSNTTQPLRVRRDTTGGTDYVLRNRTGESEYVRRDRTGDTDQIRRDNTGTTSYLARHITGNTDYTLKGDRTGDAEVESLLGSFPKVPTGDLIDLSSDASMSSIEPEFSGNGPMSRIPRPVRELATPPRERVGLGISMGLRKSVSGTSLATDYTSSSIPPTPDLAVDFSDAATQSSGPSTPPSLSPPSKREHAKAVKDHVESHYTGEHEHATPTKVKSEATTPTAKARTLLPHDISIPDPLPPDSRCARCSQPLFSKKDGGKFVTVPEQPSGSGVPPKTYHTSCFRCTVCDRLFEDKDGGRAVFVRGPSGACHVECAPPERTIVRSYPIQTPRSMAASHSQPQPSYSTPKTATATYHASSPRFEAPPKTAPPTQQSFVFPQPRFGSANTCPGCHQNVSPMERGVVPGPQGSRWHATCLVCGGKEARGRRKQEGRAGCGKKLDSAAKTDKDGGVWCRECMLILPLANRGSPSPTRSTPIVPNHTGGRGPFGVAPQLTGTTTLARQFTGIGGSDPSLVRQLTGGGLSPTRQLTSSPTKMHDGPRPGASRYPRPKSAIGYAARTKSEGREGRGMFLVRQLTGGKNKEAP</sequence>
<evidence type="ECO:0000313" key="10">
    <source>
        <dbReference type="Proteomes" id="UP000230002"/>
    </source>
</evidence>
<accession>A0A2G8SEC2</accession>
<dbReference type="GO" id="GO:0030695">
    <property type="term" value="F:GTPase regulator activity"/>
    <property type="evidence" value="ECO:0007669"/>
    <property type="project" value="UniProtKB-ARBA"/>
</dbReference>
<reference evidence="9 10" key="1">
    <citation type="journal article" date="2015" name="Sci. Rep.">
        <title>Chromosome-level genome map provides insights into diverse defense mechanisms in the medicinal fungus Ganoderma sinense.</title>
        <authorList>
            <person name="Zhu Y."/>
            <person name="Xu J."/>
            <person name="Sun C."/>
            <person name="Zhou S."/>
            <person name="Xu H."/>
            <person name="Nelson D.R."/>
            <person name="Qian J."/>
            <person name="Song J."/>
            <person name="Luo H."/>
            <person name="Xiang L."/>
            <person name="Li Y."/>
            <person name="Xu Z."/>
            <person name="Ji A."/>
            <person name="Wang L."/>
            <person name="Lu S."/>
            <person name="Hayward A."/>
            <person name="Sun W."/>
            <person name="Li X."/>
            <person name="Schwartz D.C."/>
            <person name="Wang Y."/>
            <person name="Chen S."/>
        </authorList>
    </citation>
    <scope>NUCLEOTIDE SEQUENCE [LARGE SCALE GENOMIC DNA]</scope>
    <source>
        <strain evidence="9 10">ZZ0214-1</strain>
    </source>
</reference>
<feature type="region of interest" description="Disordered" evidence="7">
    <location>
        <begin position="901"/>
        <end position="942"/>
    </location>
</feature>
<dbReference type="Gene3D" id="2.10.110.10">
    <property type="entry name" value="Cysteine Rich Protein"/>
    <property type="match status" value="3"/>
</dbReference>
<evidence type="ECO:0000256" key="1">
    <source>
        <dbReference type="ARBA" id="ARBA00004123"/>
    </source>
</evidence>
<feature type="compositionally biased region" description="Pro residues" evidence="7">
    <location>
        <begin position="398"/>
        <end position="408"/>
    </location>
</feature>
<dbReference type="STRING" id="1077348.A0A2G8SEC2"/>
<feature type="compositionally biased region" description="Basic and acidic residues" evidence="7">
    <location>
        <begin position="757"/>
        <end position="787"/>
    </location>
</feature>
<evidence type="ECO:0000313" key="9">
    <source>
        <dbReference type="EMBL" id="PIL32103.1"/>
    </source>
</evidence>